<reference evidence="1 2" key="1">
    <citation type="submission" date="2020-07" db="EMBL/GenBank/DDBJ databases">
        <authorList>
            <person name="Partida-Martinez L."/>
            <person name="Huntemann M."/>
            <person name="Clum A."/>
            <person name="Wang J."/>
            <person name="Palaniappan K."/>
            <person name="Ritter S."/>
            <person name="Chen I.-M."/>
            <person name="Stamatis D."/>
            <person name="Reddy T."/>
            <person name="O'Malley R."/>
            <person name="Daum C."/>
            <person name="Shapiro N."/>
            <person name="Ivanova N."/>
            <person name="Kyrpides N."/>
            <person name="Woyke T."/>
        </authorList>
    </citation>
    <scope>NUCLEOTIDE SEQUENCE [LARGE SCALE GENOMIC DNA]</scope>
    <source>
        <strain evidence="1 2">AS2.3</strain>
    </source>
</reference>
<proteinExistence type="predicted"/>
<name>A0A7Y9FJR8_9SPHN</name>
<gene>
    <name evidence="1" type="ORF">HD841_000352</name>
</gene>
<evidence type="ECO:0000313" key="1">
    <source>
        <dbReference type="EMBL" id="NYD88583.1"/>
    </source>
</evidence>
<evidence type="ECO:0000313" key="2">
    <source>
        <dbReference type="Proteomes" id="UP000517753"/>
    </source>
</evidence>
<reference evidence="1 2" key="2">
    <citation type="submission" date="2020-08" db="EMBL/GenBank/DDBJ databases">
        <title>The Agave Microbiome: Exploring the role of microbial communities in plant adaptations to desert environments.</title>
        <authorList>
            <person name="Partida-Martinez L.P."/>
        </authorList>
    </citation>
    <scope>NUCLEOTIDE SEQUENCE [LARGE SCALE GENOMIC DNA]</scope>
    <source>
        <strain evidence="1 2">AS2.3</strain>
    </source>
</reference>
<sequence>MTNLTRRYDQLAHGEVPVWLTPLPLPLPANSPLRLFEVD</sequence>
<organism evidence="1 2">
    <name type="scientific">Sphingomonas melonis</name>
    <dbReference type="NCBI Taxonomy" id="152682"/>
    <lineage>
        <taxon>Bacteria</taxon>
        <taxon>Pseudomonadati</taxon>
        <taxon>Pseudomonadota</taxon>
        <taxon>Alphaproteobacteria</taxon>
        <taxon>Sphingomonadales</taxon>
        <taxon>Sphingomonadaceae</taxon>
        <taxon>Sphingomonas</taxon>
    </lineage>
</organism>
<accession>A0A7Y9FJR8</accession>
<dbReference type="AlphaFoldDB" id="A0A7Y9FJR8"/>
<protein>
    <submittedName>
        <fullName evidence="1">Uncharacterized protein</fullName>
    </submittedName>
</protein>
<keyword evidence="2" id="KW-1185">Reference proteome</keyword>
<dbReference type="EMBL" id="JACCBY010000001">
    <property type="protein sequence ID" value="NYD88583.1"/>
    <property type="molecule type" value="Genomic_DNA"/>
</dbReference>
<dbReference type="Proteomes" id="UP000517753">
    <property type="component" value="Unassembled WGS sequence"/>
</dbReference>
<comment type="caution">
    <text evidence="1">The sequence shown here is derived from an EMBL/GenBank/DDBJ whole genome shotgun (WGS) entry which is preliminary data.</text>
</comment>